<feature type="region of interest" description="Disordered" evidence="1">
    <location>
        <begin position="1"/>
        <end position="21"/>
    </location>
</feature>
<gene>
    <name evidence="2" type="ORF">FEM48_ZijujUnG0036300</name>
</gene>
<dbReference type="EMBL" id="JAEACU010000195">
    <property type="protein sequence ID" value="KAH7511211.1"/>
    <property type="molecule type" value="Genomic_DNA"/>
</dbReference>
<dbReference type="PANTHER" id="PTHR36765">
    <property type="entry name" value="EXPRESSED PROTEIN"/>
    <property type="match status" value="1"/>
</dbReference>
<accession>A0A978U9H6</accession>
<sequence length="233" mass="26006">MGGGSSECSSSGEEDGDAEWKSAIDSIAAATTFVSSSAAKPPVSSADGDDSDEKPKTKRLKHYQLKIAELDRGYNSRNLLGILSLDKAQKILDDILERTLVIVKEHIRIPETDPMNEEGGIRLFKNAPPGIVFDHVNELQQPRKRPRLLPGKELDEKSKKFRRRLKSVAVDGEDIIAAARNAFQKSLAKFEAKDAAAKVAARREEERVAELKRIRGERWLPSIARETRLKQRH</sequence>
<dbReference type="PANTHER" id="PTHR36765:SF1">
    <property type="entry name" value="EXPRESSED PROTEIN"/>
    <property type="match status" value="1"/>
</dbReference>
<comment type="caution">
    <text evidence="2">The sequence shown here is derived from an EMBL/GenBank/DDBJ whole genome shotgun (WGS) entry which is preliminary data.</text>
</comment>
<feature type="compositionally biased region" description="Low complexity" evidence="1">
    <location>
        <begin position="1"/>
        <end position="11"/>
    </location>
</feature>
<evidence type="ECO:0000313" key="3">
    <source>
        <dbReference type="Proteomes" id="UP000813462"/>
    </source>
</evidence>
<proteinExistence type="predicted"/>
<feature type="compositionally biased region" description="Low complexity" evidence="1">
    <location>
        <begin position="34"/>
        <end position="46"/>
    </location>
</feature>
<feature type="region of interest" description="Disordered" evidence="1">
    <location>
        <begin position="34"/>
        <end position="60"/>
    </location>
</feature>
<evidence type="ECO:0000256" key="1">
    <source>
        <dbReference type="SAM" id="MobiDB-lite"/>
    </source>
</evidence>
<dbReference type="Proteomes" id="UP000813462">
    <property type="component" value="Unassembled WGS sequence"/>
</dbReference>
<organism evidence="2 3">
    <name type="scientific">Ziziphus jujuba var. spinosa</name>
    <dbReference type="NCBI Taxonomy" id="714518"/>
    <lineage>
        <taxon>Eukaryota</taxon>
        <taxon>Viridiplantae</taxon>
        <taxon>Streptophyta</taxon>
        <taxon>Embryophyta</taxon>
        <taxon>Tracheophyta</taxon>
        <taxon>Spermatophyta</taxon>
        <taxon>Magnoliopsida</taxon>
        <taxon>eudicotyledons</taxon>
        <taxon>Gunneridae</taxon>
        <taxon>Pentapetalae</taxon>
        <taxon>rosids</taxon>
        <taxon>fabids</taxon>
        <taxon>Rosales</taxon>
        <taxon>Rhamnaceae</taxon>
        <taxon>Paliureae</taxon>
        <taxon>Ziziphus</taxon>
    </lineage>
</organism>
<protein>
    <submittedName>
        <fullName evidence="2">Uncharacterized protein</fullName>
    </submittedName>
</protein>
<name>A0A978U9H6_ZIZJJ</name>
<evidence type="ECO:0000313" key="2">
    <source>
        <dbReference type="EMBL" id="KAH7511211.1"/>
    </source>
</evidence>
<reference evidence="2" key="1">
    <citation type="journal article" date="2021" name="Front. Plant Sci.">
        <title>Chromosome-Scale Genome Assembly for Chinese Sour Jujube and Insights Into Its Genome Evolution and Domestication Signature.</title>
        <authorList>
            <person name="Shen L.-Y."/>
            <person name="Luo H."/>
            <person name="Wang X.-L."/>
            <person name="Wang X.-M."/>
            <person name="Qiu X.-J."/>
            <person name="Liu H."/>
            <person name="Zhou S.-S."/>
            <person name="Jia K.-H."/>
            <person name="Nie S."/>
            <person name="Bao Y.-T."/>
            <person name="Zhang R.-G."/>
            <person name="Yun Q.-Z."/>
            <person name="Chai Y.-H."/>
            <person name="Lu J.-Y."/>
            <person name="Li Y."/>
            <person name="Zhao S.-W."/>
            <person name="Mao J.-F."/>
            <person name="Jia S.-G."/>
            <person name="Mao Y.-M."/>
        </authorList>
    </citation>
    <scope>NUCLEOTIDE SEQUENCE</scope>
    <source>
        <strain evidence="2">AT0</strain>
        <tissue evidence="2">Leaf</tissue>
    </source>
</reference>
<dbReference type="AlphaFoldDB" id="A0A978U9H6"/>